<keyword evidence="4" id="KW-0813">Transport</keyword>
<keyword evidence="12" id="KW-1185">Reference proteome</keyword>
<evidence type="ECO:0000256" key="8">
    <source>
        <dbReference type="ARBA" id="ARBA00022927"/>
    </source>
</evidence>
<keyword evidence="9" id="KW-0472">Membrane</keyword>
<comment type="caution">
    <text evidence="11">The sequence shown here is derived from an EMBL/GenBank/DDBJ whole genome shotgun (WGS) entry which is preliminary data.</text>
</comment>
<sequence length="235" mass="25873">MTFVSVVTHIPASFALRYLPATPKLYFQEVLGTVWKGSAQALRWQGTPLGILNWQFNLWSLFTGNVEVETHLSGILGLSAHGNLGYGVKGIYANNFLLSAPATLVQSFIPYPVPVSLSGQFDLTVQEYQLNEPFCDTLKGYLTWSRGNVVSQLGMVNPGHVIVILSCDTGSLVLNGRSESDALRSEFNVSLDPNQRYEVNGWFINGEALPEGIKDQLGWLGKPDNEGRYRLSFSG</sequence>
<comment type="similarity">
    <text evidence="2">Belongs to the GSP N family.</text>
</comment>
<dbReference type="GO" id="GO:0015628">
    <property type="term" value="P:protein secretion by the type II secretion system"/>
    <property type="evidence" value="ECO:0007669"/>
    <property type="project" value="InterPro"/>
</dbReference>
<proteinExistence type="inferred from homology"/>
<comment type="subcellular location">
    <subcellularLocation>
        <location evidence="1">Cell inner membrane</location>
    </subcellularLocation>
</comment>
<evidence type="ECO:0000256" key="2">
    <source>
        <dbReference type="ARBA" id="ARBA00007208"/>
    </source>
</evidence>
<protein>
    <recommendedName>
        <fullName evidence="3">Type II secretion system protein N</fullName>
    </recommendedName>
    <alternativeName>
        <fullName evidence="10">General secretion pathway protein N</fullName>
    </alternativeName>
</protein>
<keyword evidence="6" id="KW-0997">Cell inner membrane</keyword>
<keyword evidence="5" id="KW-1003">Cell membrane</keyword>
<evidence type="ECO:0000256" key="3">
    <source>
        <dbReference type="ARBA" id="ARBA00021563"/>
    </source>
</evidence>
<dbReference type="EMBL" id="NBYY01000039">
    <property type="protein sequence ID" value="PCS21121.1"/>
    <property type="molecule type" value="Genomic_DNA"/>
</dbReference>
<evidence type="ECO:0000313" key="11">
    <source>
        <dbReference type="EMBL" id="PCS21121.1"/>
    </source>
</evidence>
<name>A0A2A5SYZ9_9GAMM</name>
<dbReference type="Pfam" id="PF01203">
    <property type="entry name" value="T2SSN"/>
    <property type="match status" value="1"/>
</dbReference>
<evidence type="ECO:0000256" key="4">
    <source>
        <dbReference type="ARBA" id="ARBA00022448"/>
    </source>
</evidence>
<evidence type="ECO:0000256" key="9">
    <source>
        <dbReference type="ARBA" id="ARBA00023136"/>
    </source>
</evidence>
<evidence type="ECO:0000256" key="6">
    <source>
        <dbReference type="ARBA" id="ARBA00022519"/>
    </source>
</evidence>
<accession>A0A2A5SYZ9</accession>
<evidence type="ECO:0000256" key="10">
    <source>
        <dbReference type="ARBA" id="ARBA00030772"/>
    </source>
</evidence>
<reference evidence="12" key="1">
    <citation type="submission" date="2017-04" db="EMBL/GenBank/DDBJ databases">
        <title>Genome evolution of the luminous symbionts of deep sea anglerfish.</title>
        <authorList>
            <person name="Hendry T.A."/>
        </authorList>
    </citation>
    <scope>NUCLEOTIDE SEQUENCE [LARGE SCALE GENOMIC DNA]</scope>
</reference>
<gene>
    <name evidence="11" type="ORF">BTN49_3268</name>
</gene>
<dbReference type="Proteomes" id="UP000219020">
    <property type="component" value="Unassembled WGS sequence"/>
</dbReference>
<evidence type="ECO:0000313" key="12">
    <source>
        <dbReference type="Proteomes" id="UP000219020"/>
    </source>
</evidence>
<organism evidence="11 12">
    <name type="scientific">Candidatus Enterovibrio escicola</name>
    <dbReference type="NCBI Taxonomy" id="1927127"/>
    <lineage>
        <taxon>Bacteria</taxon>
        <taxon>Pseudomonadati</taxon>
        <taxon>Pseudomonadota</taxon>
        <taxon>Gammaproteobacteria</taxon>
        <taxon>Vibrionales</taxon>
        <taxon>Vibrionaceae</taxon>
        <taxon>Enterovibrio</taxon>
    </lineage>
</organism>
<evidence type="ECO:0000256" key="7">
    <source>
        <dbReference type="ARBA" id="ARBA00022692"/>
    </source>
</evidence>
<dbReference type="AlphaFoldDB" id="A0A2A5SYZ9"/>
<evidence type="ECO:0000256" key="5">
    <source>
        <dbReference type="ARBA" id="ARBA00022475"/>
    </source>
</evidence>
<keyword evidence="8" id="KW-0653">Protein transport</keyword>
<dbReference type="GO" id="GO:0005886">
    <property type="term" value="C:plasma membrane"/>
    <property type="evidence" value="ECO:0007669"/>
    <property type="project" value="UniProtKB-SubCell"/>
</dbReference>
<dbReference type="InterPro" id="IPR022792">
    <property type="entry name" value="T2SS_protein-GspN"/>
</dbReference>
<keyword evidence="7" id="KW-0812">Transmembrane</keyword>
<dbReference type="GO" id="GO:0015627">
    <property type="term" value="C:type II protein secretion system complex"/>
    <property type="evidence" value="ECO:0007669"/>
    <property type="project" value="InterPro"/>
</dbReference>
<evidence type="ECO:0000256" key="1">
    <source>
        <dbReference type="ARBA" id="ARBA00004533"/>
    </source>
</evidence>